<reference evidence="1" key="1">
    <citation type="submission" date="2023-04" db="EMBL/GenBank/DDBJ databases">
        <title>Candida boidinii NBRC 10035.</title>
        <authorList>
            <person name="Ichikawa N."/>
            <person name="Sato H."/>
            <person name="Tonouchi N."/>
        </authorList>
    </citation>
    <scope>NUCLEOTIDE SEQUENCE</scope>
    <source>
        <strain evidence="1">NBRC 10035</strain>
    </source>
</reference>
<gene>
    <name evidence="1" type="ORF">Cboi02_000285000</name>
</gene>
<evidence type="ECO:0000313" key="2">
    <source>
        <dbReference type="Proteomes" id="UP001165120"/>
    </source>
</evidence>
<sequence length="148" mass="16674">MFRLAINTATKRSSILTTNTSRIICKINTTNSIKFYSTENNGNGNGNSNIPEGEERFYDILNKIKQSPEVIEQMRSLQDLIIEKKLLPPPGEDGKPEKLSLMQQVKVLMDADVRSRLGQLGQSIKDAGIEIKKEDVKLLLDLLKNKMN</sequence>
<dbReference type="AlphaFoldDB" id="A0A9W6SZ10"/>
<organism evidence="1 2">
    <name type="scientific">Candida boidinii</name>
    <name type="common">Yeast</name>
    <dbReference type="NCBI Taxonomy" id="5477"/>
    <lineage>
        <taxon>Eukaryota</taxon>
        <taxon>Fungi</taxon>
        <taxon>Dikarya</taxon>
        <taxon>Ascomycota</taxon>
        <taxon>Saccharomycotina</taxon>
        <taxon>Pichiomycetes</taxon>
        <taxon>Pichiales</taxon>
        <taxon>Pichiaceae</taxon>
        <taxon>Ogataea</taxon>
        <taxon>Ogataea/Candida clade</taxon>
    </lineage>
</organism>
<name>A0A9W6SZ10_CANBO</name>
<accession>A0A9W6SZ10</accession>
<protein>
    <submittedName>
        <fullName evidence="1">Unnamed protein product</fullName>
    </submittedName>
</protein>
<keyword evidence="2" id="KW-1185">Reference proteome</keyword>
<comment type="caution">
    <text evidence="1">The sequence shown here is derived from an EMBL/GenBank/DDBJ whole genome shotgun (WGS) entry which is preliminary data.</text>
</comment>
<proteinExistence type="predicted"/>
<evidence type="ECO:0000313" key="1">
    <source>
        <dbReference type="EMBL" id="GME70485.1"/>
    </source>
</evidence>
<dbReference type="EMBL" id="BSXN01000907">
    <property type="protein sequence ID" value="GME70485.1"/>
    <property type="molecule type" value="Genomic_DNA"/>
</dbReference>
<dbReference type="Proteomes" id="UP001165120">
    <property type="component" value="Unassembled WGS sequence"/>
</dbReference>